<dbReference type="EMBL" id="JPOS01000085">
    <property type="protein sequence ID" value="KGE85532.1"/>
    <property type="molecule type" value="Genomic_DNA"/>
</dbReference>
<organism evidence="2 3">
    <name type="scientific">Phaeodactylibacter xiamenensis</name>
    <dbReference type="NCBI Taxonomy" id="1524460"/>
    <lineage>
        <taxon>Bacteria</taxon>
        <taxon>Pseudomonadati</taxon>
        <taxon>Bacteroidota</taxon>
        <taxon>Saprospiria</taxon>
        <taxon>Saprospirales</taxon>
        <taxon>Haliscomenobacteraceae</taxon>
        <taxon>Phaeodactylibacter</taxon>
    </lineage>
</organism>
<evidence type="ECO:0000256" key="1">
    <source>
        <dbReference type="SAM" id="MobiDB-lite"/>
    </source>
</evidence>
<keyword evidence="3" id="KW-1185">Reference proteome</keyword>
<sequence>MGLDHLPFREAETAHYPTGSRPIFFGHYWLKGTPPLFQSLPQGFRIIFLGKQTGKPADLLTAGPALPDDLQEKRARPH</sequence>
<reference evidence="2 3" key="1">
    <citation type="journal article" date="2014" name="Int. J. Syst. Evol. Microbiol.">
        <title>Phaeodactylibacter xiamenensis gen. nov., sp. nov., a member of the family Saprospiraceae isolated from the marine alga Phaeodactylum tricornutum.</title>
        <authorList>
            <person name="Chen Z.Jr."/>
            <person name="Lei X."/>
            <person name="Lai Q."/>
            <person name="Li Y."/>
            <person name="Zhang B."/>
            <person name="Zhang J."/>
            <person name="Zhang H."/>
            <person name="Yang L."/>
            <person name="Zheng W."/>
            <person name="Tian Y."/>
            <person name="Yu Z."/>
            <person name="Xu H.Jr."/>
            <person name="Zheng T."/>
        </authorList>
    </citation>
    <scope>NUCLEOTIDE SEQUENCE [LARGE SCALE GENOMIC DNA]</scope>
    <source>
        <strain evidence="2 3">KD52</strain>
    </source>
</reference>
<feature type="region of interest" description="Disordered" evidence="1">
    <location>
        <begin position="59"/>
        <end position="78"/>
    </location>
</feature>
<name>A0A098S2W6_9BACT</name>
<evidence type="ECO:0000313" key="2">
    <source>
        <dbReference type="EMBL" id="KGE85532.1"/>
    </source>
</evidence>
<accession>A0A098S2W6</accession>
<dbReference type="AlphaFoldDB" id="A0A098S2W6"/>
<evidence type="ECO:0000313" key="3">
    <source>
        <dbReference type="Proteomes" id="UP000029736"/>
    </source>
</evidence>
<comment type="caution">
    <text evidence="2">The sequence shown here is derived from an EMBL/GenBank/DDBJ whole genome shotgun (WGS) entry which is preliminary data.</text>
</comment>
<protein>
    <submittedName>
        <fullName evidence="2">Uncharacterized protein</fullName>
    </submittedName>
</protein>
<proteinExistence type="predicted"/>
<dbReference type="Proteomes" id="UP000029736">
    <property type="component" value="Unassembled WGS sequence"/>
</dbReference>
<gene>
    <name evidence="2" type="ORF">IX84_27010</name>
</gene>